<sequence length="656" mass="72764">MLKHFVRSALFIIVVTIPAIASAAEDLDLNKEHVYFQSGFHEKPYLLEQMLYSDGNRWNFNQELGTPVTITYGFTGDEMGYVFPDDIQRDFYQYEKDVIVDVLTHISEVSGITFEEKFTRENSDFVFRIGAYTGSGSNVPPIDEADYIRYSYRRTVTFSQSHALHYLNPNHDFYLRVKNDDIDYKHDFARSKAVILRDISRIIGLTRWNDGQENNNDFYSVMAPKATGLSSETFAPTTLKKYDIVMLQHLYGKPFKVETDPNMTYNYDDSYDFHQMIVDKDGEDTISVVNSQRSNIIDLHPGAFSSIASRPTGFFDPDTESEHLNRSYNNLSIDYGTRIENAEGGSNNDVLIGNYTANKLNGNAGDDKIQGYGGNDLIDGGAGIDTAVYANEKVQYEIEYVGNSVTVLTLPSGNEGLDTLTNIEFIQFSDETIAINQAPVITLGEIITVKETDHVTIIAGVLDHEGDELTYTWTQLNGTDVELTNTDTATIIFTTPNVDREETITLQLEVSDGLNTVTSSIAVVVTPNTAPVITDITVDQAVDERTTVTLAINATDADNDTLIYRWVVNGATVTLIGSTTNTVTFTAPSVTSTTTLTVEVFVTDGIDEVSSDTRTVTVNNVDTAPEPEVSPTIEKSSGGSFGYFILLIAGLRLFRK</sequence>
<dbReference type="InterPro" id="IPR013783">
    <property type="entry name" value="Ig-like_fold"/>
</dbReference>
<dbReference type="PRINTS" id="PR00313">
    <property type="entry name" value="CABNDNGRPT"/>
</dbReference>
<evidence type="ECO:0000256" key="2">
    <source>
        <dbReference type="SAM" id="SignalP"/>
    </source>
</evidence>
<proteinExistence type="predicted"/>
<dbReference type="Gene3D" id="2.60.40.3010">
    <property type="match status" value="1"/>
</dbReference>
<dbReference type="STRING" id="167879.CPS_1809"/>
<organism evidence="3 4">
    <name type="scientific">Colwellia psychrerythraea (strain 34H / ATCC BAA-681)</name>
    <name type="common">Vibrio psychroerythus</name>
    <dbReference type="NCBI Taxonomy" id="167879"/>
    <lineage>
        <taxon>Bacteria</taxon>
        <taxon>Pseudomonadati</taxon>
        <taxon>Pseudomonadota</taxon>
        <taxon>Gammaproteobacteria</taxon>
        <taxon>Alteromonadales</taxon>
        <taxon>Colwelliaceae</taxon>
        <taxon>Colwellia</taxon>
    </lineage>
</organism>
<gene>
    <name evidence="3" type="ordered locus">CPS_1809</name>
</gene>
<dbReference type="AlphaFoldDB" id="Q484H5"/>
<dbReference type="GO" id="GO:0008237">
    <property type="term" value="F:metallopeptidase activity"/>
    <property type="evidence" value="ECO:0007669"/>
    <property type="project" value="InterPro"/>
</dbReference>
<dbReference type="SUPFAM" id="SSF51120">
    <property type="entry name" value="beta-Roll"/>
    <property type="match status" value="1"/>
</dbReference>
<feature type="signal peptide" evidence="2">
    <location>
        <begin position="1"/>
        <end position="23"/>
    </location>
</feature>
<dbReference type="InterPro" id="IPR001343">
    <property type="entry name" value="Hemolysn_Ca-bd"/>
</dbReference>
<keyword evidence="3" id="KW-0378">Hydrolase</keyword>
<dbReference type="Proteomes" id="UP000000547">
    <property type="component" value="Chromosome"/>
</dbReference>
<dbReference type="InterPro" id="IPR011049">
    <property type="entry name" value="Serralysin-like_metalloprot_C"/>
</dbReference>
<name>Q484H5_COLP3</name>
<dbReference type="Pfam" id="PF00353">
    <property type="entry name" value="HemolysinCabind"/>
    <property type="match status" value="1"/>
</dbReference>
<dbReference type="Gene3D" id="3.40.390.10">
    <property type="entry name" value="Collagenase (Catalytic Domain)"/>
    <property type="match status" value="1"/>
</dbReference>
<dbReference type="EMBL" id="CP000083">
    <property type="protein sequence ID" value="AAZ28155.1"/>
    <property type="molecule type" value="Genomic_DNA"/>
</dbReference>
<keyword evidence="1" id="KW-0106">Calcium</keyword>
<dbReference type="GO" id="GO:0005509">
    <property type="term" value="F:calcium ion binding"/>
    <property type="evidence" value="ECO:0007669"/>
    <property type="project" value="InterPro"/>
</dbReference>
<dbReference type="RefSeq" id="WP_011042634.1">
    <property type="nucleotide sequence ID" value="NC_003910.7"/>
</dbReference>
<dbReference type="Gene3D" id="2.60.40.10">
    <property type="entry name" value="Immunoglobulins"/>
    <property type="match status" value="1"/>
</dbReference>
<dbReference type="InterPro" id="IPR018511">
    <property type="entry name" value="Hemolysin-typ_Ca-bd_CS"/>
</dbReference>
<protein>
    <submittedName>
        <fullName evidence="3">Putative protease</fullName>
    </submittedName>
</protein>
<accession>Q484H5</accession>
<evidence type="ECO:0000256" key="1">
    <source>
        <dbReference type="ARBA" id="ARBA00022837"/>
    </source>
</evidence>
<dbReference type="InterPro" id="IPR024079">
    <property type="entry name" value="MetalloPept_cat_dom_sf"/>
</dbReference>
<dbReference type="GO" id="GO:0006508">
    <property type="term" value="P:proteolysis"/>
    <property type="evidence" value="ECO:0007669"/>
    <property type="project" value="UniProtKB-KW"/>
</dbReference>
<dbReference type="HOGENOM" id="CLU_417818_0_0_6"/>
<dbReference type="SUPFAM" id="SSF55486">
    <property type="entry name" value="Metalloproteases ('zincins'), catalytic domain"/>
    <property type="match status" value="1"/>
</dbReference>
<dbReference type="KEGG" id="cps:CPS_1809"/>
<keyword evidence="3" id="KW-0645">Protease</keyword>
<dbReference type="Gene3D" id="2.150.10.10">
    <property type="entry name" value="Serralysin-like metalloprotease, C-terminal"/>
    <property type="match status" value="1"/>
</dbReference>
<evidence type="ECO:0000313" key="3">
    <source>
        <dbReference type="EMBL" id="AAZ28155.1"/>
    </source>
</evidence>
<reference evidence="3" key="1">
    <citation type="journal article" date="2005" name="Proc. Natl. Acad. Sci. U.S.A.">
        <title>The psychrophilic lifestyle as revealed by the genome sequence of Colwellia psychrerythraea 34H through genomic and proteomic analyses.</title>
        <authorList>
            <person name="Methe B.A."/>
            <person name="Nelson K.E."/>
            <person name="Deming J.W."/>
            <person name="Momen B."/>
            <person name="Melamud E."/>
            <person name="Zhang X."/>
            <person name="Moult J."/>
            <person name="Madupu R."/>
            <person name="Nelson W.C."/>
            <person name="Dodson R.J."/>
            <person name="Brinkac L.M."/>
            <person name="Daugherty S.C."/>
            <person name="Durkin A.S."/>
            <person name="DeBoy R.T."/>
            <person name="Kolonay J.F."/>
            <person name="Sullivan S.A."/>
            <person name="Zhou L."/>
            <person name="Davidsen T.M."/>
            <person name="Wu M."/>
            <person name="Huston A.L."/>
            <person name="Lewis M."/>
            <person name="Weaver B."/>
            <person name="Weidman J.F."/>
            <person name="Khouri H."/>
            <person name="Utterback T.R."/>
            <person name="Feldblyum T.V."/>
            <person name="Fraser C.M."/>
        </authorList>
    </citation>
    <scope>NUCLEOTIDE SEQUENCE [LARGE SCALE GENOMIC DNA]</scope>
    <source>
        <strain evidence="3">34H</strain>
    </source>
</reference>
<keyword evidence="2" id="KW-0732">Signal</keyword>
<feature type="chain" id="PRO_5005362805" evidence="2">
    <location>
        <begin position="24"/>
        <end position="656"/>
    </location>
</feature>
<dbReference type="PROSITE" id="PS00330">
    <property type="entry name" value="HEMOLYSIN_CALCIUM"/>
    <property type="match status" value="1"/>
</dbReference>
<evidence type="ECO:0000313" key="4">
    <source>
        <dbReference type="Proteomes" id="UP000000547"/>
    </source>
</evidence>